<organism evidence="1 2">
    <name type="scientific">Cellulomonas chitinilytica</name>
    <dbReference type="NCBI Taxonomy" id="398759"/>
    <lineage>
        <taxon>Bacteria</taxon>
        <taxon>Bacillati</taxon>
        <taxon>Actinomycetota</taxon>
        <taxon>Actinomycetes</taxon>
        <taxon>Micrococcales</taxon>
        <taxon>Cellulomonadaceae</taxon>
        <taxon>Cellulomonas</taxon>
    </lineage>
</organism>
<dbReference type="EMBL" id="BONK01000004">
    <property type="protein sequence ID" value="GIG20887.1"/>
    <property type="molecule type" value="Genomic_DNA"/>
</dbReference>
<keyword evidence="2" id="KW-1185">Reference proteome</keyword>
<proteinExistence type="predicted"/>
<evidence type="ECO:0000313" key="2">
    <source>
        <dbReference type="Proteomes" id="UP000632740"/>
    </source>
</evidence>
<dbReference type="RefSeq" id="WP_203751002.1">
    <property type="nucleotide sequence ID" value="NZ_BONK01000004.1"/>
</dbReference>
<reference evidence="1" key="1">
    <citation type="submission" date="2021-01" db="EMBL/GenBank/DDBJ databases">
        <title>Whole genome shotgun sequence of Cellulomonas chitinilytica NBRC 110799.</title>
        <authorList>
            <person name="Komaki H."/>
            <person name="Tamura T."/>
        </authorList>
    </citation>
    <scope>NUCLEOTIDE SEQUENCE</scope>
    <source>
        <strain evidence="1">NBRC 110799</strain>
    </source>
</reference>
<dbReference type="Proteomes" id="UP000632740">
    <property type="component" value="Unassembled WGS sequence"/>
</dbReference>
<comment type="caution">
    <text evidence="1">The sequence shown here is derived from an EMBL/GenBank/DDBJ whole genome shotgun (WGS) entry which is preliminary data.</text>
</comment>
<sequence>MTQQGTPVPHDKADQLEQIQDGLIDGETVYAVYDCTGAGTGFVGVTNLRVILQDNSFTGGKSAVTSLPIRSVSSISFVSDKSLFGRHVASATLAITAGSVVHEATFRGDAKAKHVHDTILWLLTRS</sequence>
<dbReference type="SUPFAM" id="SSF50729">
    <property type="entry name" value="PH domain-like"/>
    <property type="match status" value="1"/>
</dbReference>
<gene>
    <name evidence="1" type="ORF">Cch01nite_16110</name>
</gene>
<evidence type="ECO:0000313" key="1">
    <source>
        <dbReference type="EMBL" id="GIG20887.1"/>
    </source>
</evidence>
<protein>
    <recommendedName>
        <fullName evidence="3">YokE-like PH domain-containing protein</fullName>
    </recommendedName>
</protein>
<name>A0A919U1W3_9CELL</name>
<dbReference type="AlphaFoldDB" id="A0A919U1W3"/>
<accession>A0A919U1W3</accession>
<dbReference type="Gene3D" id="2.30.29.50">
    <property type="entry name" value="Bacterial Pleckstrin homology domain"/>
    <property type="match status" value="1"/>
</dbReference>
<evidence type="ECO:0008006" key="3">
    <source>
        <dbReference type="Google" id="ProtNLM"/>
    </source>
</evidence>
<dbReference type="InterPro" id="IPR037063">
    <property type="entry name" value="PHb_sf"/>
</dbReference>